<gene>
    <name evidence="2" type="ORF">GGQ59_002035</name>
</gene>
<feature type="signal peptide" evidence="1">
    <location>
        <begin position="1"/>
        <end position="18"/>
    </location>
</feature>
<evidence type="ECO:0008006" key="4">
    <source>
        <dbReference type="Google" id="ProtNLM"/>
    </source>
</evidence>
<dbReference type="AlphaFoldDB" id="A0A840I5S5"/>
<accession>A0A840I5S5</accession>
<sequence length="93" mass="9934">MRRSIPFLVGLFAGAVLAAASARADGSAVPDLDFATAAWPILSADQREIVDLVAQGETEERFAALPEARKQALRGAALRQLGFNRKALERTAI</sequence>
<evidence type="ECO:0000313" key="3">
    <source>
        <dbReference type="Proteomes" id="UP000563524"/>
    </source>
</evidence>
<comment type="caution">
    <text evidence="2">The sequence shown here is derived from an EMBL/GenBank/DDBJ whole genome shotgun (WGS) entry which is preliminary data.</text>
</comment>
<name>A0A840I5S5_9PROT</name>
<reference evidence="2 3" key="1">
    <citation type="submission" date="2020-08" db="EMBL/GenBank/DDBJ databases">
        <title>Genomic Encyclopedia of Type Strains, Phase IV (KMG-IV): sequencing the most valuable type-strain genomes for metagenomic binning, comparative biology and taxonomic classification.</title>
        <authorList>
            <person name="Goeker M."/>
        </authorList>
    </citation>
    <scope>NUCLEOTIDE SEQUENCE [LARGE SCALE GENOMIC DNA]</scope>
    <source>
        <strain evidence="2 3">DSM 102850</strain>
    </source>
</reference>
<evidence type="ECO:0000313" key="2">
    <source>
        <dbReference type="EMBL" id="MBB4659498.1"/>
    </source>
</evidence>
<organism evidence="2 3">
    <name type="scientific">Parvularcula dongshanensis</name>
    <dbReference type="NCBI Taxonomy" id="1173995"/>
    <lineage>
        <taxon>Bacteria</taxon>
        <taxon>Pseudomonadati</taxon>
        <taxon>Pseudomonadota</taxon>
        <taxon>Alphaproteobacteria</taxon>
        <taxon>Parvularculales</taxon>
        <taxon>Parvularculaceae</taxon>
        <taxon>Parvularcula</taxon>
    </lineage>
</organism>
<evidence type="ECO:0000256" key="1">
    <source>
        <dbReference type="SAM" id="SignalP"/>
    </source>
</evidence>
<feature type="chain" id="PRO_5032899632" description="DUF3106 domain-containing protein" evidence="1">
    <location>
        <begin position="19"/>
        <end position="93"/>
    </location>
</feature>
<dbReference type="EMBL" id="JACHOB010000004">
    <property type="protein sequence ID" value="MBB4659498.1"/>
    <property type="molecule type" value="Genomic_DNA"/>
</dbReference>
<keyword evidence="3" id="KW-1185">Reference proteome</keyword>
<dbReference type="RefSeq" id="WP_183818163.1">
    <property type="nucleotide sequence ID" value="NZ_JACHOB010000004.1"/>
</dbReference>
<proteinExistence type="predicted"/>
<dbReference type="Proteomes" id="UP000563524">
    <property type="component" value="Unassembled WGS sequence"/>
</dbReference>
<keyword evidence="1" id="KW-0732">Signal</keyword>
<protein>
    <recommendedName>
        <fullName evidence="4">DUF3106 domain-containing protein</fullName>
    </recommendedName>
</protein>